<gene>
    <name evidence="1" type="ORF">EI97DRAFT_436957</name>
</gene>
<accession>A0A6A6JA14</accession>
<evidence type="ECO:0000313" key="1">
    <source>
        <dbReference type="EMBL" id="KAF2272466.1"/>
    </source>
</evidence>
<dbReference type="AlphaFoldDB" id="A0A6A6JA14"/>
<dbReference type="EMBL" id="ML986521">
    <property type="protein sequence ID" value="KAF2272466.1"/>
    <property type="molecule type" value="Genomic_DNA"/>
</dbReference>
<keyword evidence="2" id="KW-1185">Reference proteome</keyword>
<organism evidence="1 2">
    <name type="scientific">Westerdykella ornata</name>
    <dbReference type="NCBI Taxonomy" id="318751"/>
    <lineage>
        <taxon>Eukaryota</taxon>
        <taxon>Fungi</taxon>
        <taxon>Dikarya</taxon>
        <taxon>Ascomycota</taxon>
        <taxon>Pezizomycotina</taxon>
        <taxon>Dothideomycetes</taxon>
        <taxon>Pleosporomycetidae</taxon>
        <taxon>Pleosporales</taxon>
        <taxon>Sporormiaceae</taxon>
        <taxon>Westerdykella</taxon>
    </lineage>
</organism>
<protein>
    <submittedName>
        <fullName evidence="1">Uncharacterized protein</fullName>
    </submittedName>
</protein>
<dbReference type="Proteomes" id="UP000800097">
    <property type="component" value="Unassembled WGS sequence"/>
</dbReference>
<dbReference type="RefSeq" id="XP_033650005.1">
    <property type="nucleotide sequence ID" value="XM_033799237.1"/>
</dbReference>
<reference evidence="1" key="1">
    <citation type="journal article" date="2020" name="Stud. Mycol.">
        <title>101 Dothideomycetes genomes: a test case for predicting lifestyles and emergence of pathogens.</title>
        <authorList>
            <person name="Haridas S."/>
            <person name="Albert R."/>
            <person name="Binder M."/>
            <person name="Bloem J."/>
            <person name="Labutti K."/>
            <person name="Salamov A."/>
            <person name="Andreopoulos B."/>
            <person name="Baker S."/>
            <person name="Barry K."/>
            <person name="Bills G."/>
            <person name="Bluhm B."/>
            <person name="Cannon C."/>
            <person name="Castanera R."/>
            <person name="Culley D."/>
            <person name="Daum C."/>
            <person name="Ezra D."/>
            <person name="Gonzalez J."/>
            <person name="Henrissat B."/>
            <person name="Kuo A."/>
            <person name="Liang C."/>
            <person name="Lipzen A."/>
            <person name="Lutzoni F."/>
            <person name="Magnuson J."/>
            <person name="Mondo S."/>
            <person name="Nolan M."/>
            <person name="Ohm R."/>
            <person name="Pangilinan J."/>
            <person name="Park H.-J."/>
            <person name="Ramirez L."/>
            <person name="Alfaro M."/>
            <person name="Sun H."/>
            <person name="Tritt A."/>
            <person name="Yoshinaga Y."/>
            <person name="Zwiers L.-H."/>
            <person name="Turgeon B."/>
            <person name="Goodwin S."/>
            <person name="Spatafora J."/>
            <person name="Crous P."/>
            <person name="Grigoriev I."/>
        </authorList>
    </citation>
    <scope>NUCLEOTIDE SEQUENCE</scope>
    <source>
        <strain evidence="1">CBS 379.55</strain>
    </source>
</reference>
<proteinExistence type="predicted"/>
<sequence>MPGRSLPLRLHISNPQCRYKTTAAVLRGDALGPTQQSAHRTHRILKTGETLPLPPLLDPLVLEQRSKWTQPKKPPDAKTFTPFQKKLYATPYAHMLASPVRQCRLTHILLPSDLLLSLHARNHPGTTDPWILPVSATTTTKKKEKQQLGAPFRFINRQVVLEELGRRRKWAHSMGPRFEEAVGKTRLSKIVWREDMVDFVLGLMRKRVLGALRWGFGRVGQYVPVASPRTVDLEGMMTQKGNGNGNGNGKGVDVSCVLVLGTLKTHAEDLQARCKRISDTLKELATSTAEILRPYLDPHRQKGVTHHPPWWYRGPLVPTLQPRLWIPPLEFKTTVCGGKKVPVYSLCDLLGEENLNELLADSKFKDDKCLVIPRGRHNVPVETLLMELQAFLASPGP</sequence>
<name>A0A6A6JA14_WESOR</name>
<dbReference type="OrthoDB" id="3363286at2759"/>
<evidence type="ECO:0000313" key="2">
    <source>
        <dbReference type="Proteomes" id="UP000800097"/>
    </source>
</evidence>
<dbReference type="GeneID" id="54552412"/>